<dbReference type="Gene3D" id="3.20.190.10">
    <property type="entry name" value="MutM-like, N-terminal"/>
    <property type="match status" value="1"/>
</dbReference>
<dbReference type="PROSITE" id="PS01242">
    <property type="entry name" value="ZF_FPG_1"/>
    <property type="match status" value="1"/>
</dbReference>
<evidence type="ECO:0000256" key="14">
    <source>
        <dbReference type="ARBA" id="ARBA00044632"/>
    </source>
</evidence>
<dbReference type="EC" id="4.2.99.18" evidence="15"/>
<proteinExistence type="inferred from homology"/>
<dbReference type="HAMAP" id="MF_00103">
    <property type="entry name" value="Fapy_DNA_glycosyl"/>
    <property type="match status" value="1"/>
</dbReference>
<dbReference type="PROSITE" id="PS51066">
    <property type="entry name" value="ZF_FPG_2"/>
    <property type="match status" value="1"/>
</dbReference>
<dbReference type="Pfam" id="PF01149">
    <property type="entry name" value="Fapy_DNA_glyco"/>
    <property type="match status" value="1"/>
</dbReference>
<comment type="function">
    <text evidence="15">Involved in base excision repair of DNA damaged by oxidation or by mutagenic agents. Acts as DNA glycosylase that recognizes and removes damaged bases. Has a preference for oxidized purines, such as 7,8-dihydro-8-oxoguanine (8-oxoG). Has AP (apurinic/apyrimidinic) lyase activity and introduces nicks in the DNA strand. Cleaves the DNA backbone by beta-delta elimination to generate a single-strand break at the site of the removed base with both 3'- and 5'-phosphates.</text>
</comment>
<dbReference type="AlphaFoldDB" id="A0A1T4XTF6"/>
<keyword evidence="7 15" id="KW-0378">Hydrolase</keyword>
<keyword evidence="8 15" id="KW-0862">Zinc</keyword>
<accession>A0A1T4XTF6</accession>
<feature type="domain" description="FPG-type" evidence="16">
    <location>
        <begin position="273"/>
        <end position="307"/>
    </location>
</feature>
<dbReference type="FunFam" id="1.10.8.50:FF:000003">
    <property type="entry name" value="Formamidopyrimidine-DNA glycosylase"/>
    <property type="match status" value="1"/>
</dbReference>
<keyword evidence="19" id="KW-1185">Reference proteome</keyword>
<comment type="similarity">
    <text evidence="2 15">Belongs to the FPG family.</text>
</comment>
<dbReference type="GO" id="GO:0008270">
    <property type="term" value="F:zinc ion binding"/>
    <property type="evidence" value="ECO:0007669"/>
    <property type="project" value="UniProtKB-UniRule"/>
</dbReference>
<dbReference type="InterPro" id="IPR035937">
    <property type="entry name" value="FPG_N"/>
</dbReference>
<evidence type="ECO:0000256" key="11">
    <source>
        <dbReference type="ARBA" id="ARBA00023239"/>
    </source>
</evidence>
<feature type="binding site" evidence="15">
    <location>
        <position position="128"/>
    </location>
    <ligand>
        <name>DNA</name>
        <dbReference type="ChEBI" id="CHEBI:16991"/>
    </ligand>
</feature>
<dbReference type="SUPFAM" id="SSF46946">
    <property type="entry name" value="S13-like H2TH domain"/>
    <property type="match status" value="1"/>
</dbReference>
<evidence type="ECO:0000256" key="4">
    <source>
        <dbReference type="ARBA" id="ARBA00022723"/>
    </source>
</evidence>
<dbReference type="GO" id="GO:0006284">
    <property type="term" value="P:base-excision repair"/>
    <property type="evidence" value="ECO:0007669"/>
    <property type="project" value="InterPro"/>
</dbReference>
<organism evidence="18 19">
    <name type="scientific">Paucidesulfovibrio gracilis DSM 16080</name>
    <dbReference type="NCBI Taxonomy" id="1121449"/>
    <lineage>
        <taxon>Bacteria</taxon>
        <taxon>Pseudomonadati</taxon>
        <taxon>Thermodesulfobacteriota</taxon>
        <taxon>Desulfovibrionia</taxon>
        <taxon>Desulfovibrionales</taxon>
        <taxon>Desulfovibrionaceae</taxon>
        <taxon>Paucidesulfovibrio</taxon>
    </lineage>
</organism>
<comment type="catalytic activity">
    <reaction evidence="1 15">
        <text>Hydrolysis of DNA containing ring-opened 7-methylguanine residues, releasing 2,6-diamino-4-hydroxy-5-(N-methyl)formamidopyrimidine.</text>
        <dbReference type="EC" id="3.2.2.23"/>
    </reaction>
</comment>
<feature type="active site" description="Proton donor" evidence="15">
    <location>
        <position position="16"/>
    </location>
</feature>
<evidence type="ECO:0000256" key="7">
    <source>
        <dbReference type="ARBA" id="ARBA00022801"/>
    </source>
</evidence>
<dbReference type="Pfam" id="PF06831">
    <property type="entry name" value="H2TH"/>
    <property type="match status" value="1"/>
</dbReference>
<keyword evidence="4 15" id="KW-0479">Metal-binding</keyword>
<evidence type="ECO:0000256" key="8">
    <source>
        <dbReference type="ARBA" id="ARBA00022833"/>
    </source>
</evidence>
<evidence type="ECO:0000259" key="17">
    <source>
        <dbReference type="PROSITE" id="PS51068"/>
    </source>
</evidence>
<dbReference type="CDD" id="cd08966">
    <property type="entry name" value="EcFpg-like_N"/>
    <property type="match status" value="1"/>
</dbReference>
<keyword evidence="11 15" id="KW-0456">Lyase</keyword>
<dbReference type="SMART" id="SM01232">
    <property type="entry name" value="H2TH"/>
    <property type="match status" value="1"/>
</dbReference>
<evidence type="ECO:0000256" key="1">
    <source>
        <dbReference type="ARBA" id="ARBA00001668"/>
    </source>
</evidence>
<evidence type="ECO:0000256" key="2">
    <source>
        <dbReference type="ARBA" id="ARBA00009409"/>
    </source>
</evidence>
<feature type="active site" description="Proton donor; for delta-elimination activity" evidence="15">
    <location>
        <position position="297"/>
    </location>
</feature>
<gene>
    <name evidence="15" type="primary">mutM</name>
    <name evidence="15" type="synonym">fpg</name>
    <name evidence="18" type="ORF">SAMN02745704_02445</name>
</gene>
<dbReference type="EMBL" id="FUYC01000016">
    <property type="protein sequence ID" value="SKA92693.1"/>
    <property type="molecule type" value="Genomic_DNA"/>
</dbReference>
<dbReference type="NCBIfam" id="NF002211">
    <property type="entry name" value="PRK01103.1"/>
    <property type="match status" value="1"/>
</dbReference>
<dbReference type="Gene3D" id="1.10.8.50">
    <property type="match status" value="1"/>
</dbReference>
<keyword evidence="6 15" id="KW-0863">Zinc-finger</keyword>
<keyword evidence="9 15" id="KW-0238">DNA-binding</keyword>
<comment type="cofactor">
    <cofactor evidence="15">
        <name>Zn(2+)</name>
        <dbReference type="ChEBI" id="CHEBI:29105"/>
    </cofactor>
    <text evidence="15">Binds 1 zinc ion per subunit.</text>
</comment>
<dbReference type="GO" id="GO:0003684">
    <property type="term" value="F:damaged DNA binding"/>
    <property type="evidence" value="ECO:0007669"/>
    <property type="project" value="InterPro"/>
</dbReference>
<keyword evidence="10 15" id="KW-0234">DNA repair</keyword>
<dbReference type="PROSITE" id="PS51068">
    <property type="entry name" value="FPG_CAT"/>
    <property type="match status" value="1"/>
</dbReference>
<dbReference type="GO" id="GO:0034039">
    <property type="term" value="F:8-oxo-7,8-dihydroguanine DNA N-glycosylase activity"/>
    <property type="evidence" value="ECO:0007669"/>
    <property type="project" value="TreeGrafter"/>
</dbReference>
<dbReference type="InterPro" id="IPR012319">
    <property type="entry name" value="FPG_cat"/>
</dbReference>
<comment type="subunit">
    <text evidence="3 15">Monomer.</text>
</comment>
<dbReference type="SUPFAM" id="SSF57716">
    <property type="entry name" value="Glucocorticoid receptor-like (DNA-binding domain)"/>
    <property type="match status" value="1"/>
</dbReference>
<dbReference type="SMART" id="SM00898">
    <property type="entry name" value="Fapy_DNA_glyco"/>
    <property type="match status" value="1"/>
</dbReference>
<name>A0A1T4XTF6_9BACT</name>
<dbReference type="Proteomes" id="UP000190027">
    <property type="component" value="Unassembled WGS sequence"/>
</dbReference>
<dbReference type="STRING" id="1121449.SAMN02745704_02445"/>
<keyword evidence="13 15" id="KW-0326">Glycosidase</keyword>
<feature type="binding site" evidence="15">
    <location>
        <position position="147"/>
    </location>
    <ligand>
        <name>DNA</name>
        <dbReference type="ChEBI" id="CHEBI:16991"/>
    </ligand>
</feature>
<evidence type="ECO:0000256" key="3">
    <source>
        <dbReference type="ARBA" id="ARBA00011245"/>
    </source>
</evidence>
<dbReference type="SUPFAM" id="SSF81624">
    <property type="entry name" value="N-terminal domain of MutM-like DNA repair proteins"/>
    <property type="match status" value="1"/>
</dbReference>
<evidence type="ECO:0000256" key="5">
    <source>
        <dbReference type="ARBA" id="ARBA00022763"/>
    </source>
</evidence>
<dbReference type="NCBIfam" id="TIGR00577">
    <property type="entry name" value="fpg"/>
    <property type="match status" value="1"/>
</dbReference>
<comment type="catalytic activity">
    <reaction evidence="14 15">
        <text>2'-deoxyribonucleotide-(2'-deoxyribose 5'-phosphate)-2'-deoxyribonucleotide-DNA = a 3'-end 2'-deoxyribonucleotide-(2,3-dehydro-2,3-deoxyribose 5'-phosphate)-DNA + a 5'-end 5'-phospho-2'-deoxyribonucleoside-DNA + H(+)</text>
        <dbReference type="Rhea" id="RHEA:66592"/>
        <dbReference type="Rhea" id="RHEA-COMP:13180"/>
        <dbReference type="Rhea" id="RHEA-COMP:16897"/>
        <dbReference type="Rhea" id="RHEA-COMP:17067"/>
        <dbReference type="ChEBI" id="CHEBI:15378"/>
        <dbReference type="ChEBI" id="CHEBI:136412"/>
        <dbReference type="ChEBI" id="CHEBI:157695"/>
        <dbReference type="ChEBI" id="CHEBI:167181"/>
        <dbReference type="EC" id="4.2.99.18"/>
    </reaction>
</comment>
<dbReference type="PANTHER" id="PTHR22993:SF9">
    <property type="entry name" value="FORMAMIDOPYRIMIDINE-DNA GLYCOSYLASE"/>
    <property type="match status" value="1"/>
</dbReference>
<dbReference type="InterPro" id="IPR020629">
    <property type="entry name" value="FPG_Glyclase"/>
</dbReference>
<evidence type="ECO:0000256" key="12">
    <source>
        <dbReference type="ARBA" id="ARBA00023268"/>
    </source>
</evidence>
<evidence type="ECO:0000256" key="13">
    <source>
        <dbReference type="ARBA" id="ARBA00023295"/>
    </source>
</evidence>
<evidence type="ECO:0000256" key="6">
    <source>
        <dbReference type="ARBA" id="ARBA00022771"/>
    </source>
</evidence>
<evidence type="ECO:0000256" key="15">
    <source>
        <dbReference type="HAMAP-Rule" id="MF_00103"/>
    </source>
</evidence>
<dbReference type="GO" id="GO:0140078">
    <property type="term" value="F:class I DNA-(apurinic or apyrimidinic site) endonuclease activity"/>
    <property type="evidence" value="ECO:0007669"/>
    <property type="project" value="UniProtKB-EC"/>
</dbReference>
<dbReference type="InterPro" id="IPR000214">
    <property type="entry name" value="Znf_DNA_glyclase/AP_lyase"/>
</dbReference>
<feature type="binding site" evidence="15">
    <location>
        <position position="188"/>
    </location>
    <ligand>
        <name>DNA</name>
        <dbReference type="ChEBI" id="CHEBI:16991"/>
    </ligand>
</feature>
<reference evidence="18 19" key="1">
    <citation type="submission" date="2017-02" db="EMBL/GenBank/DDBJ databases">
        <authorList>
            <person name="Peterson S.W."/>
        </authorList>
    </citation>
    <scope>NUCLEOTIDE SEQUENCE [LARGE SCALE GENOMIC DNA]</scope>
    <source>
        <strain evidence="18 19">DSM 16080</strain>
    </source>
</reference>
<dbReference type="InterPro" id="IPR015887">
    <property type="entry name" value="DNA_glyclase_Znf_dom_DNA_BS"/>
</dbReference>
<evidence type="ECO:0000256" key="10">
    <source>
        <dbReference type="ARBA" id="ARBA00023204"/>
    </source>
</evidence>
<evidence type="ECO:0000256" key="9">
    <source>
        <dbReference type="ARBA" id="ARBA00023125"/>
    </source>
</evidence>
<feature type="active site" description="Proton donor; for beta-elimination activity" evidence="15">
    <location>
        <position position="72"/>
    </location>
</feature>
<feature type="domain" description="Formamidopyrimidine-DNA glycosylase catalytic" evidence="17">
    <location>
        <begin position="15"/>
        <end position="150"/>
    </location>
</feature>
<keyword evidence="5 15" id="KW-0227">DNA damage</keyword>
<feature type="active site" description="Schiff-base intermediate with DNA" evidence="15">
    <location>
        <position position="15"/>
    </location>
</feature>
<evidence type="ECO:0000313" key="18">
    <source>
        <dbReference type="EMBL" id="SKA92693.1"/>
    </source>
</evidence>
<evidence type="ECO:0000259" key="16">
    <source>
        <dbReference type="PROSITE" id="PS51066"/>
    </source>
</evidence>
<dbReference type="PANTHER" id="PTHR22993">
    <property type="entry name" value="FORMAMIDOPYRIMIDINE-DNA GLYCOSYLASE"/>
    <property type="match status" value="1"/>
</dbReference>
<keyword evidence="12 15" id="KW-0511">Multifunctional enzyme</keyword>
<evidence type="ECO:0000313" key="19">
    <source>
        <dbReference type="Proteomes" id="UP000190027"/>
    </source>
</evidence>
<dbReference type="InterPro" id="IPR010979">
    <property type="entry name" value="Ribosomal_uS13-like_H2TH"/>
</dbReference>
<dbReference type="InterPro" id="IPR015886">
    <property type="entry name" value="H2TH_FPG"/>
</dbReference>
<sequence>MPGAGWRFDKGNIMPELPEVEVIARGLRDTLVGRRVTAVRVFDERAVPGHTPEEFEQRVCGVDLCGVGRRGKLLLLDIRSSVEEGHTSAEGISEGRAAASGSGMSVLTVHLRMTGRMVHGPAREAETHERIRFCLDDGSVLTFADVRRFGGCRVFTRNQLERWSFWQSLGPEPLEVSTESFVERLQSRRARIKGLLLDQRVIAGIGNIYADESLFRAGIRPDALAAGLSAERLAGLHASLREVLTQAIAENGSSISDYRTARGDAGAFQNSFQVYGRTGKTCLRCGGLLCGCKVAGRSTCYCPDCQTD</sequence>
<dbReference type="EC" id="3.2.2.23" evidence="15"/>
<protein>
    <recommendedName>
        <fullName evidence="15">Formamidopyrimidine-DNA glycosylase</fullName>
        <shortName evidence="15">Fapy-DNA glycosylase</shortName>
        <ecNumber evidence="15">3.2.2.23</ecNumber>
    </recommendedName>
    <alternativeName>
        <fullName evidence="15">DNA-(apurinic or apyrimidinic site) lyase MutM</fullName>
        <shortName evidence="15">AP lyase MutM</shortName>
        <ecNumber evidence="15">4.2.99.18</ecNumber>
    </alternativeName>
</protein>